<evidence type="ECO:0008006" key="3">
    <source>
        <dbReference type="Google" id="ProtNLM"/>
    </source>
</evidence>
<proteinExistence type="predicted"/>
<dbReference type="EMBL" id="CAUYUJ010021598">
    <property type="protein sequence ID" value="CAK0905709.1"/>
    <property type="molecule type" value="Genomic_DNA"/>
</dbReference>
<name>A0ABN9Y301_9DINO</name>
<evidence type="ECO:0000313" key="1">
    <source>
        <dbReference type="EMBL" id="CAK0905709.1"/>
    </source>
</evidence>
<dbReference type="Proteomes" id="UP001189429">
    <property type="component" value="Unassembled WGS sequence"/>
</dbReference>
<evidence type="ECO:0000313" key="2">
    <source>
        <dbReference type="Proteomes" id="UP001189429"/>
    </source>
</evidence>
<protein>
    <recommendedName>
        <fullName evidence="3">Calmodulin</fullName>
    </recommendedName>
</protein>
<feature type="non-terminal residue" evidence="1">
    <location>
        <position position="1"/>
    </location>
</feature>
<organism evidence="1 2">
    <name type="scientific">Prorocentrum cordatum</name>
    <dbReference type="NCBI Taxonomy" id="2364126"/>
    <lineage>
        <taxon>Eukaryota</taxon>
        <taxon>Sar</taxon>
        <taxon>Alveolata</taxon>
        <taxon>Dinophyceae</taxon>
        <taxon>Prorocentrales</taxon>
        <taxon>Prorocentraceae</taxon>
        <taxon>Prorocentrum</taxon>
    </lineage>
</organism>
<sequence length="125" mass="14138">DYVESIRAEVDLSDDPILRLPEIKSLAFAAKQAVLDELAEAVPVLPIQKISWMLATQRAITRGDRRVLRKACRGFPELLEFVDIDAAQYIDFDKFHQLMNQLNSEHVDAMQGENLASDEAPSKKQ</sequence>
<accession>A0ABN9Y301</accession>
<reference evidence="1" key="1">
    <citation type="submission" date="2023-10" db="EMBL/GenBank/DDBJ databases">
        <authorList>
            <person name="Chen Y."/>
            <person name="Shah S."/>
            <person name="Dougan E. K."/>
            <person name="Thang M."/>
            <person name="Chan C."/>
        </authorList>
    </citation>
    <scope>NUCLEOTIDE SEQUENCE [LARGE SCALE GENOMIC DNA]</scope>
</reference>
<feature type="non-terminal residue" evidence="1">
    <location>
        <position position="125"/>
    </location>
</feature>
<keyword evidence="2" id="KW-1185">Reference proteome</keyword>
<comment type="caution">
    <text evidence="1">The sequence shown here is derived from an EMBL/GenBank/DDBJ whole genome shotgun (WGS) entry which is preliminary data.</text>
</comment>
<gene>
    <name evidence="1" type="ORF">PCOR1329_LOCUS81303</name>
</gene>